<dbReference type="GO" id="GO:0003700">
    <property type="term" value="F:DNA-binding transcription factor activity"/>
    <property type="evidence" value="ECO:0007669"/>
    <property type="project" value="InterPro"/>
</dbReference>
<dbReference type="Gene3D" id="3.40.50.2300">
    <property type="match status" value="2"/>
</dbReference>
<evidence type="ECO:0000256" key="1">
    <source>
        <dbReference type="ARBA" id="ARBA00023015"/>
    </source>
</evidence>
<dbReference type="InterPro" id="IPR036388">
    <property type="entry name" value="WH-like_DNA-bd_sf"/>
</dbReference>
<dbReference type="Proteomes" id="UP000004947">
    <property type="component" value="Unassembled WGS sequence"/>
</dbReference>
<protein>
    <submittedName>
        <fullName evidence="5">Transcriptional regulator, GntR family / Transcriptional regulator, LacI family protein</fullName>
    </submittedName>
</protein>
<gene>
    <name evidence="5" type="ORF">LNTAR_12406</name>
</gene>
<name>A6DJT2_9BACT</name>
<organism evidence="5 6">
    <name type="scientific">Lentisphaera araneosa HTCC2155</name>
    <dbReference type="NCBI Taxonomy" id="313628"/>
    <lineage>
        <taxon>Bacteria</taxon>
        <taxon>Pseudomonadati</taxon>
        <taxon>Lentisphaerota</taxon>
        <taxon>Lentisphaeria</taxon>
        <taxon>Lentisphaerales</taxon>
        <taxon>Lentisphaeraceae</taxon>
        <taxon>Lentisphaera</taxon>
    </lineage>
</organism>
<dbReference type="STRING" id="313628.LNTAR_12406"/>
<dbReference type="SUPFAM" id="SSF53822">
    <property type="entry name" value="Periplasmic binding protein-like I"/>
    <property type="match status" value="1"/>
</dbReference>
<keyword evidence="2" id="KW-0238">DNA-binding</keyword>
<reference evidence="5 6" key="1">
    <citation type="journal article" date="2010" name="J. Bacteriol.">
        <title>Genome sequence of Lentisphaera araneosa HTCC2155T, the type species of the order Lentisphaerales in the phylum Lentisphaerae.</title>
        <authorList>
            <person name="Thrash J.C."/>
            <person name="Cho J.C."/>
            <person name="Vergin K.L."/>
            <person name="Morris R.M."/>
            <person name="Giovannoni S.J."/>
        </authorList>
    </citation>
    <scope>NUCLEOTIDE SEQUENCE [LARGE SCALE GENOMIC DNA]</scope>
    <source>
        <strain evidence="5 6">HTCC2155</strain>
    </source>
</reference>
<evidence type="ECO:0000256" key="3">
    <source>
        <dbReference type="ARBA" id="ARBA00023163"/>
    </source>
</evidence>
<comment type="caution">
    <text evidence="5">The sequence shown here is derived from an EMBL/GenBank/DDBJ whole genome shotgun (WGS) entry which is preliminary data.</text>
</comment>
<dbReference type="SUPFAM" id="SSF46785">
    <property type="entry name" value="Winged helix' DNA-binding domain"/>
    <property type="match status" value="1"/>
</dbReference>
<feature type="domain" description="HTH gntR-type" evidence="4">
    <location>
        <begin position="5"/>
        <end position="73"/>
    </location>
</feature>
<dbReference type="InterPro" id="IPR028082">
    <property type="entry name" value="Peripla_BP_I"/>
</dbReference>
<dbReference type="Gene3D" id="1.10.10.10">
    <property type="entry name" value="Winged helix-like DNA-binding domain superfamily/Winged helix DNA-binding domain"/>
    <property type="match status" value="1"/>
</dbReference>
<dbReference type="CDD" id="cd07377">
    <property type="entry name" value="WHTH_GntR"/>
    <property type="match status" value="1"/>
</dbReference>
<evidence type="ECO:0000313" key="5">
    <source>
        <dbReference type="EMBL" id="EDM28156.1"/>
    </source>
</evidence>
<dbReference type="eggNOG" id="COG1609">
    <property type="taxonomic scope" value="Bacteria"/>
</dbReference>
<keyword evidence="3" id="KW-0804">Transcription</keyword>
<dbReference type="InterPro" id="IPR000524">
    <property type="entry name" value="Tscrpt_reg_HTH_GntR"/>
</dbReference>
<evidence type="ECO:0000313" key="6">
    <source>
        <dbReference type="Proteomes" id="UP000004947"/>
    </source>
</evidence>
<dbReference type="AlphaFoldDB" id="A6DJT2"/>
<dbReference type="Pfam" id="PF00392">
    <property type="entry name" value="GntR"/>
    <property type="match status" value="1"/>
</dbReference>
<keyword evidence="1" id="KW-0805">Transcription regulation</keyword>
<dbReference type="PROSITE" id="PS50949">
    <property type="entry name" value="HTH_GNTR"/>
    <property type="match status" value="1"/>
</dbReference>
<dbReference type="CDD" id="cd06267">
    <property type="entry name" value="PBP1_LacI_sugar_binding-like"/>
    <property type="match status" value="1"/>
</dbReference>
<dbReference type="GO" id="GO:0000976">
    <property type="term" value="F:transcription cis-regulatory region binding"/>
    <property type="evidence" value="ECO:0007669"/>
    <property type="project" value="TreeGrafter"/>
</dbReference>
<dbReference type="OrthoDB" id="9772505at2"/>
<dbReference type="PANTHER" id="PTHR30146">
    <property type="entry name" value="LACI-RELATED TRANSCRIPTIONAL REPRESSOR"/>
    <property type="match status" value="1"/>
</dbReference>
<accession>A6DJT2</accession>
<dbReference type="EMBL" id="ABCK01000006">
    <property type="protein sequence ID" value="EDM28156.1"/>
    <property type="molecule type" value="Genomic_DNA"/>
</dbReference>
<evidence type="ECO:0000256" key="2">
    <source>
        <dbReference type="ARBA" id="ARBA00023125"/>
    </source>
</evidence>
<keyword evidence="6" id="KW-1185">Reference proteome</keyword>
<proteinExistence type="predicted"/>
<dbReference type="RefSeq" id="WP_007278148.1">
    <property type="nucleotide sequence ID" value="NZ_ABCK01000006.1"/>
</dbReference>
<dbReference type="InterPro" id="IPR036390">
    <property type="entry name" value="WH_DNA-bd_sf"/>
</dbReference>
<dbReference type="SMART" id="SM00345">
    <property type="entry name" value="HTH_GNTR"/>
    <property type="match status" value="1"/>
</dbReference>
<dbReference type="InterPro" id="IPR046335">
    <property type="entry name" value="LacI/GalR-like_sensor"/>
</dbReference>
<sequence>MKSRKNKTQEIYEFLKKEIEAGTYEMGELLPTDLQISEKFSTSRPTVAKAVQRLVEENVLGRKAGFGTYLKNKPQTAGSNEQITLGLLIPSLGETEIFEPICAQIASLADSHNFNLLWGNAGSSLNNSTAVAEKLAYKYVQEEVDGVFFTPLELHDDSDEVNARILELFKKAHIPVILLDRDVAKAPLKSEYDLIGINNVEAGFLIGSHLIERKCQSIAFITRPNIASTVHMRLMGLREAILQAKLSHDSVEEIMVDDDIAELAKIIAPKDFDALAVYNDAAAAELSMALNDLGINIPDDIKICSFDDVKYAKLLKTPLTTYRQPCRDIGSTAVEIMMSRIQNPGMTARKVLLHGELIIRESSK</sequence>
<dbReference type="PANTHER" id="PTHR30146:SF109">
    <property type="entry name" value="HTH-TYPE TRANSCRIPTIONAL REGULATOR GALS"/>
    <property type="match status" value="1"/>
</dbReference>
<evidence type="ECO:0000259" key="4">
    <source>
        <dbReference type="PROSITE" id="PS50949"/>
    </source>
</evidence>
<dbReference type="Pfam" id="PF13377">
    <property type="entry name" value="Peripla_BP_3"/>
    <property type="match status" value="1"/>
</dbReference>